<dbReference type="InterPro" id="IPR015995">
    <property type="entry name" value="MlrC_N"/>
</dbReference>
<sequence length="307" mass="33321">MSRKRVFLGSIATETNTFSPLRTDLRDFKDSFFAPPGLHPSTPTLCSAIYPVARAKADEIGWTLIEGTATWAEPGGIVNQRTWENLRDQLLEELRVALPVDIVLLGLHGAMVSQECLDCEGELIEAVRAIAGPDAIVGVTFDPHSHLSDRRVANADLITVFKEFPHTDFVETAENLINLVNCASAGSIVPVISTFDCRMIDVFPTSQEPMRSFVDAVKESEGRGKILSVSVIHGFMAGDVPDLGTRIIVITDDAKDEGDALARRLGLELFSMRGKTRPDFHSPGEALDKVVAGTGGPLVIADVWDNP</sequence>
<accession>A0A6B0XZX1</accession>
<feature type="non-terminal residue" evidence="2">
    <location>
        <position position="307"/>
    </location>
</feature>
<name>A0A6B0XZX1_9RHOB</name>
<comment type="caution">
    <text evidence="2">The sequence shown here is derived from an EMBL/GenBank/DDBJ whole genome shotgun (WGS) entry which is preliminary data.</text>
</comment>
<evidence type="ECO:0000259" key="1">
    <source>
        <dbReference type="Pfam" id="PF07364"/>
    </source>
</evidence>
<dbReference type="AlphaFoldDB" id="A0A6B0XZX1"/>
<reference evidence="2" key="1">
    <citation type="submission" date="2019-09" db="EMBL/GenBank/DDBJ databases">
        <title>Characterisation of the sponge microbiome using genome-centric metagenomics.</title>
        <authorList>
            <person name="Engelberts J.P."/>
            <person name="Robbins S.J."/>
            <person name="De Goeij J.M."/>
            <person name="Aranda M."/>
            <person name="Bell S.C."/>
            <person name="Webster N.S."/>
        </authorList>
    </citation>
    <scope>NUCLEOTIDE SEQUENCE</scope>
    <source>
        <strain evidence="2">SB0664_bin_43</strain>
    </source>
</reference>
<dbReference type="Pfam" id="PF07364">
    <property type="entry name" value="DUF1485"/>
    <property type="match status" value="1"/>
</dbReference>
<dbReference type="EMBL" id="VXRY01000144">
    <property type="protein sequence ID" value="MXY33202.1"/>
    <property type="molecule type" value="Genomic_DNA"/>
</dbReference>
<gene>
    <name evidence="2" type="ORF">F4Y60_03750</name>
</gene>
<evidence type="ECO:0000313" key="2">
    <source>
        <dbReference type="EMBL" id="MXY33202.1"/>
    </source>
</evidence>
<proteinExistence type="predicted"/>
<feature type="domain" description="Microcystin LR degradation protein MlrC N-terminal" evidence="1">
    <location>
        <begin position="5"/>
        <end position="290"/>
    </location>
</feature>
<protein>
    <submittedName>
        <fullName evidence="2">M81 family metallopeptidase</fullName>
    </submittedName>
</protein>
<organism evidence="2">
    <name type="scientific">Boseongicola sp. SB0664_bin_43</name>
    <dbReference type="NCBI Taxonomy" id="2604844"/>
    <lineage>
        <taxon>Bacteria</taxon>
        <taxon>Pseudomonadati</taxon>
        <taxon>Pseudomonadota</taxon>
        <taxon>Alphaproteobacteria</taxon>
        <taxon>Rhodobacterales</taxon>
        <taxon>Paracoccaceae</taxon>
        <taxon>Boseongicola</taxon>
    </lineage>
</organism>